<evidence type="ECO:0000256" key="1">
    <source>
        <dbReference type="ARBA" id="ARBA00006139"/>
    </source>
</evidence>
<feature type="transmembrane region" description="Helical" evidence="9">
    <location>
        <begin position="99"/>
        <end position="116"/>
    </location>
</feature>
<dbReference type="PRINTS" id="PR00781">
    <property type="entry name" value="LIPOSIGPTASE"/>
</dbReference>
<dbReference type="NCBIfam" id="TIGR00077">
    <property type="entry name" value="lspA"/>
    <property type="match status" value="1"/>
</dbReference>
<evidence type="ECO:0000256" key="9">
    <source>
        <dbReference type="HAMAP-Rule" id="MF_00161"/>
    </source>
</evidence>
<dbReference type="GO" id="GO:0004190">
    <property type="term" value="F:aspartic-type endopeptidase activity"/>
    <property type="evidence" value="ECO:0007669"/>
    <property type="project" value="UniProtKB-UniRule"/>
</dbReference>
<dbReference type="GO" id="GO:0005886">
    <property type="term" value="C:plasma membrane"/>
    <property type="evidence" value="ECO:0007669"/>
    <property type="project" value="UniProtKB-SubCell"/>
</dbReference>
<dbReference type="Pfam" id="PF01252">
    <property type="entry name" value="Peptidase_A8"/>
    <property type="match status" value="1"/>
</dbReference>
<dbReference type="PANTHER" id="PTHR33695">
    <property type="entry name" value="LIPOPROTEIN SIGNAL PEPTIDASE"/>
    <property type="match status" value="1"/>
</dbReference>
<evidence type="ECO:0000313" key="12">
    <source>
        <dbReference type="EMBL" id="MCP1334809.1"/>
    </source>
</evidence>
<reference evidence="12" key="1">
    <citation type="submission" date="2022-06" db="EMBL/GenBank/DDBJ databases">
        <title>Isolation and Genomics of Futiania mangrovii gen. nov., sp. nov., a Rare and Metabolically-versatile member in the Class Alphaproteobacteria.</title>
        <authorList>
            <person name="Liu L."/>
            <person name="Huang W.-C."/>
            <person name="Pan J."/>
            <person name="Li J."/>
            <person name="Huang Y."/>
            <person name="Du H."/>
            <person name="Liu Y."/>
            <person name="Li M."/>
        </authorList>
    </citation>
    <scope>NUCLEOTIDE SEQUENCE</scope>
    <source>
        <strain evidence="12">FT118</strain>
    </source>
</reference>
<dbReference type="PROSITE" id="PS00855">
    <property type="entry name" value="SPASE_II"/>
    <property type="match status" value="1"/>
</dbReference>
<evidence type="ECO:0000256" key="10">
    <source>
        <dbReference type="RuleBase" id="RU000594"/>
    </source>
</evidence>
<keyword evidence="4 9" id="KW-0812">Transmembrane</keyword>
<feature type="transmembrane region" description="Helical" evidence="9">
    <location>
        <begin position="15"/>
        <end position="37"/>
    </location>
</feature>
<organism evidence="12 13">
    <name type="scientific">Futiania mangrovi</name>
    <dbReference type="NCBI Taxonomy" id="2959716"/>
    <lineage>
        <taxon>Bacteria</taxon>
        <taxon>Pseudomonadati</taxon>
        <taxon>Pseudomonadota</taxon>
        <taxon>Alphaproteobacteria</taxon>
        <taxon>Futianiales</taxon>
        <taxon>Futianiaceae</taxon>
        <taxon>Futiania</taxon>
    </lineage>
</organism>
<feature type="transmembrane region" description="Helical" evidence="9">
    <location>
        <begin position="72"/>
        <end position="92"/>
    </location>
</feature>
<dbReference type="GO" id="GO:0006508">
    <property type="term" value="P:proteolysis"/>
    <property type="evidence" value="ECO:0007669"/>
    <property type="project" value="UniProtKB-KW"/>
</dbReference>
<dbReference type="HAMAP" id="MF_00161">
    <property type="entry name" value="LspA"/>
    <property type="match status" value="1"/>
</dbReference>
<comment type="similarity">
    <text evidence="1 9 11">Belongs to the peptidase A8 family.</text>
</comment>
<dbReference type="PANTHER" id="PTHR33695:SF1">
    <property type="entry name" value="LIPOPROTEIN SIGNAL PEPTIDASE"/>
    <property type="match status" value="1"/>
</dbReference>
<keyword evidence="5 9" id="KW-0064">Aspartyl protease</keyword>
<keyword evidence="8 9" id="KW-0472">Membrane</keyword>
<comment type="subcellular location">
    <subcellularLocation>
        <location evidence="9">Cell membrane</location>
        <topology evidence="9">Multi-pass membrane protein</topology>
    </subcellularLocation>
</comment>
<evidence type="ECO:0000256" key="5">
    <source>
        <dbReference type="ARBA" id="ARBA00022750"/>
    </source>
</evidence>
<evidence type="ECO:0000256" key="6">
    <source>
        <dbReference type="ARBA" id="ARBA00022801"/>
    </source>
</evidence>
<dbReference type="EC" id="3.4.23.36" evidence="9"/>
<feature type="transmembrane region" description="Helical" evidence="9">
    <location>
        <begin position="44"/>
        <end position="66"/>
    </location>
</feature>
<keyword evidence="6 9" id="KW-0378">Hydrolase</keyword>
<name>A0A9J6P9B5_9PROT</name>
<feature type="transmembrane region" description="Helical" evidence="9">
    <location>
        <begin position="136"/>
        <end position="160"/>
    </location>
</feature>
<keyword evidence="7 9" id="KW-1133">Transmembrane helix</keyword>
<keyword evidence="3 9" id="KW-0645">Protease</keyword>
<dbReference type="InterPro" id="IPR001872">
    <property type="entry name" value="Peptidase_A8"/>
</dbReference>
<keyword evidence="13" id="KW-1185">Reference proteome</keyword>
<evidence type="ECO:0000256" key="3">
    <source>
        <dbReference type="ARBA" id="ARBA00022670"/>
    </source>
</evidence>
<dbReference type="RefSeq" id="WP_269330777.1">
    <property type="nucleotide sequence ID" value="NZ_JAMZFT010000001.1"/>
</dbReference>
<evidence type="ECO:0000313" key="13">
    <source>
        <dbReference type="Proteomes" id="UP001055804"/>
    </source>
</evidence>
<gene>
    <name evidence="9 12" type="primary">lspA</name>
    <name evidence="12" type="ORF">NJQ99_00120</name>
</gene>
<keyword evidence="2 9" id="KW-1003">Cell membrane</keyword>
<sequence length="166" mass="17495">MTGAPPTAGLRRWGFALALGIVLLDQASKLVMLGALLRAPGGSIGVIPGFLDFTLAFNRGVSFGLFKAGDPMGVLLLAGVALAASVLIAWLIWRSDNRLAAIGYGFVLGGAVGNLIDRVRIGAVIDFIDVHLGTFRFWTFNIADTAITLGVACLLIEMVVQDKKKP</sequence>
<dbReference type="AlphaFoldDB" id="A0A9J6P9B5"/>
<accession>A0A9J6P9B5</accession>
<comment type="function">
    <text evidence="9 10">This protein specifically catalyzes the removal of signal peptides from prolipoproteins.</text>
</comment>
<comment type="pathway">
    <text evidence="9">Protein modification; lipoprotein biosynthesis (signal peptide cleavage).</text>
</comment>
<feature type="active site" evidence="9">
    <location>
        <position position="126"/>
    </location>
</feature>
<evidence type="ECO:0000256" key="7">
    <source>
        <dbReference type="ARBA" id="ARBA00022989"/>
    </source>
</evidence>
<dbReference type="Proteomes" id="UP001055804">
    <property type="component" value="Unassembled WGS sequence"/>
</dbReference>
<comment type="catalytic activity">
    <reaction evidence="9 10">
        <text>Release of signal peptides from bacterial membrane prolipoproteins. Hydrolyzes -Xaa-Yaa-Zaa-|-(S,diacylglyceryl)Cys-, in which Xaa is hydrophobic (preferably Leu), and Yaa (Ala or Ser) and Zaa (Gly or Ala) have small, neutral side chains.</text>
        <dbReference type="EC" id="3.4.23.36"/>
    </reaction>
</comment>
<evidence type="ECO:0000256" key="2">
    <source>
        <dbReference type="ARBA" id="ARBA00022475"/>
    </source>
</evidence>
<comment type="caution">
    <text evidence="12">The sequence shown here is derived from an EMBL/GenBank/DDBJ whole genome shotgun (WGS) entry which is preliminary data.</text>
</comment>
<dbReference type="EMBL" id="JAMZFT010000001">
    <property type="protein sequence ID" value="MCP1334809.1"/>
    <property type="molecule type" value="Genomic_DNA"/>
</dbReference>
<proteinExistence type="inferred from homology"/>
<protein>
    <recommendedName>
        <fullName evidence="9">Lipoprotein signal peptidase</fullName>
        <ecNumber evidence="9">3.4.23.36</ecNumber>
    </recommendedName>
    <alternativeName>
        <fullName evidence="9">Prolipoprotein signal peptidase</fullName>
    </alternativeName>
    <alternativeName>
        <fullName evidence="9">Signal peptidase II</fullName>
        <shortName evidence="9">SPase II</shortName>
    </alternativeName>
</protein>
<evidence type="ECO:0000256" key="11">
    <source>
        <dbReference type="RuleBase" id="RU004181"/>
    </source>
</evidence>
<feature type="active site" evidence="9">
    <location>
        <position position="144"/>
    </location>
</feature>
<evidence type="ECO:0000256" key="4">
    <source>
        <dbReference type="ARBA" id="ARBA00022692"/>
    </source>
</evidence>
<evidence type="ECO:0000256" key="8">
    <source>
        <dbReference type="ARBA" id="ARBA00023136"/>
    </source>
</evidence>